<sequence>MDQRRHEDGWGASQLVPLLAGVLELALWTPSWHRERSRPGSKAQQVLGWLESEMRAIGVSVEELQAWRPSFQESKQRRGPRHS</sequence>
<evidence type="ECO:0000259" key="1">
    <source>
        <dbReference type="Pfam" id="PF22654"/>
    </source>
</evidence>
<dbReference type="InterPro" id="IPR054277">
    <property type="entry name" value="DUF7008"/>
</dbReference>
<reference evidence="2 3" key="1">
    <citation type="submission" date="2015-09" db="EMBL/GenBank/DDBJ databases">
        <title>Sorangium comparison.</title>
        <authorList>
            <person name="Zaburannyi N."/>
            <person name="Bunk B."/>
            <person name="Overmann J."/>
            <person name="Mueller R."/>
        </authorList>
    </citation>
    <scope>NUCLEOTIDE SEQUENCE [LARGE SCALE GENOMIC DNA]</scope>
    <source>
        <strain evidence="2 3">So ceGT47</strain>
    </source>
</reference>
<dbReference type="Pfam" id="PF22654">
    <property type="entry name" value="DUF7008"/>
    <property type="match status" value="1"/>
</dbReference>
<dbReference type="Proteomes" id="UP000295781">
    <property type="component" value="Chromosome"/>
</dbReference>
<dbReference type="EMBL" id="CP012670">
    <property type="protein sequence ID" value="AUX20941.1"/>
    <property type="molecule type" value="Genomic_DNA"/>
</dbReference>
<proteinExistence type="predicted"/>
<protein>
    <recommendedName>
        <fullName evidence="1">DUF7008 domain-containing protein</fullName>
    </recommendedName>
</protein>
<feature type="domain" description="DUF7008" evidence="1">
    <location>
        <begin position="2"/>
        <end position="75"/>
    </location>
</feature>
<dbReference type="AlphaFoldDB" id="A0A4P2PWI6"/>
<gene>
    <name evidence="2" type="ORF">SOCEGT47_014180</name>
</gene>
<evidence type="ECO:0000313" key="2">
    <source>
        <dbReference type="EMBL" id="AUX20941.1"/>
    </source>
</evidence>
<accession>A0A4P2PWI6</accession>
<name>A0A4P2PWI6_SORCE</name>
<organism evidence="2 3">
    <name type="scientific">Sorangium cellulosum</name>
    <name type="common">Polyangium cellulosum</name>
    <dbReference type="NCBI Taxonomy" id="56"/>
    <lineage>
        <taxon>Bacteria</taxon>
        <taxon>Pseudomonadati</taxon>
        <taxon>Myxococcota</taxon>
        <taxon>Polyangia</taxon>
        <taxon>Polyangiales</taxon>
        <taxon>Polyangiaceae</taxon>
        <taxon>Sorangium</taxon>
    </lineage>
</organism>
<evidence type="ECO:0000313" key="3">
    <source>
        <dbReference type="Proteomes" id="UP000295781"/>
    </source>
</evidence>